<dbReference type="Proteomes" id="UP000501991">
    <property type="component" value="Chromosome"/>
</dbReference>
<evidence type="ECO:0000256" key="1">
    <source>
        <dbReference type="ARBA" id="ARBA00009617"/>
    </source>
</evidence>
<dbReference type="SUPFAM" id="SSF103473">
    <property type="entry name" value="MFS general substrate transporter"/>
    <property type="match status" value="1"/>
</dbReference>
<dbReference type="KEGG" id="azq:G3580_05145"/>
<keyword evidence="2" id="KW-1133">Transmembrane helix</keyword>
<feature type="transmembrane region" description="Helical" evidence="2">
    <location>
        <begin position="175"/>
        <end position="196"/>
    </location>
</feature>
<proteinExistence type="inferred from homology"/>
<dbReference type="GO" id="GO:0005886">
    <property type="term" value="C:plasma membrane"/>
    <property type="evidence" value="ECO:0007669"/>
    <property type="project" value="TreeGrafter"/>
</dbReference>
<organism evidence="3 4">
    <name type="scientific">Nitrogeniibacter mangrovi</name>
    <dbReference type="NCBI Taxonomy" id="2016596"/>
    <lineage>
        <taxon>Bacteria</taxon>
        <taxon>Pseudomonadati</taxon>
        <taxon>Pseudomonadota</taxon>
        <taxon>Betaproteobacteria</taxon>
        <taxon>Rhodocyclales</taxon>
        <taxon>Zoogloeaceae</taxon>
        <taxon>Nitrogeniibacter</taxon>
    </lineage>
</organism>
<name>A0A6C1B266_9RHOO</name>
<feature type="transmembrane region" description="Helical" evidence="2">
    <location>
        <begin position="79"/>
        <end position="98"/>
    </location>
</feature>
<dbReference type="PANTHER" id="PTHR11328:SF24">
    <property type="entry name" value="MAJOR FACILITATOR SUPERFAMILY (MFS) PROFILE DOMAIN-CONTAINING PROTEIN"/>
    <property type="match status" value="1"/>
</dbReference>
<dbReference type="RefSeq" id="WP_173764244.1">
    <property type="nucleotide sequence ID" value="NZ_CP048836.1"/>
</dbReference>
<accession>A0A6C1B266</accession>
<reference evidence="3 4" key="1">
    <citation type="submission" date="2020-02" db="EMBL/GenBank/DDBJ databases">
        <title>Nitrogenibacter mangrovi gen. nov., sp. nov. isolated from mangrove sediment, a denitrifying betaproteobacterium.</title>
        <authorList>
            <person name="Liao H."/>
            <person name="Tian Y."/>
        </authorList>
    </citation>
    <scope>NUCLEOTIDE SEQUENCE [LARGE SCALE GENOMIC DNA]</scope>
    <source>
        <strain evidence="3 4">M9-3-2</strain>
    </source>
</reference>
<dbReference type="AlphaFoldDB" id="A0A6C1B266"/>
<dbReference type="Pfam" id="PF13347">
    <property type="entry name" value="MFS_2"/>
    <property type="match status" value="1"/>
</dbReference>
<dbReference type="InterPro" id="IPR036259">
    <property type="entry name" value="MFS_trans_sf"/>
</dbReference>
<feature type="transmembrane region" description="Helical" evidence="2">
    <location>
        <begin position="384"/>
        <end position="405"/>
    </location>
</feature>
<protein>
    <submittedName>
        <fullName evidence="3">MFS transporter</fullName>
    </submittedName>
</protein>
<feature type="transmembrane region" description="Helical" evidence="2">
    <location>
        <begin position="104"/>
        <end position="126"/>
    </location>
</feature>
<sequence>MSALPALRTGQVLAYGVLGLPLAFAALPLYVYVPRLYAGNLGLSLSVVGAILLGARIFDAVTDPVFGWIGDRSGRRGPWMALAMPALALGMLGLLAPPASAGPAWLLVLLVVACAGYSMVSVNYHAWGAELASGPAERTRVMASREGFGLLGVVLAAALPTVLGHDEATGLARMAWGFLPLLALAAAVTLTGAPMTSGRGRGVPLAAMGRVLRRRDFIRLLVLFGLGGMAAAVPASTVLFFIDDVIGRPQAAGPLLAVYFMAGAAGLPLWVRLADRLGKVAAWMTSMGLSIAVFAWAFTLGAGDVVAFGVICVLSGMALGADLALPPAILADQIGAGGAGAGACFGWWNLVAKVSLALAAGLALPLLDGLGYAPGADGDSARRALAGVYALVPVTLKCLALALTWRWRHRLGALR</sequence>
<comment type="similarity">
    <text evidence="1">Belongs to the sodium:galactoside symporter (TC 2.A.2) family.</text>
</comment>
<feature type="transmembrane region" description="Helical" evidence="2">
    <location>
        <begin position="12"/>
        <end position="31"/>
    </location>
</feature>
<keyword evidence="4" id="KW-1185">Reference proteome</keyword>
<dbReference type="GO" id="GO:0008643">
    <property type="term" value="P:carbohydrate transport"/>
    <property type="evidence" value="ECO:0007669"/>
    <property type="project" value="InterPro"/>
</dbReference>
<feature type="transmembrane region" description="Helical" evidence="2">
    <location>
        <begin position="217"/>
        <end position="242"/>
    </location>
</feature>
<keyword evidence="2" id="KW-0812">Transmembrane</keyword>
<dbReference type="PANTHER" id="PTHR11328">
    <property type="entry name" value="MAJOR FACILITATOR SUPERFAMILY DOMAIN-CONTAINING PROTEIN"/>
    <property type="match status" value="1"/>
</dbReference>
<dbReference type="GO" id="GO:0015293">
    <property type="term" value="F:symporter activity"/>
    <property type="evidence" value="ECO:0007669"/>
    <property type="project" value="InterPro"/>
</dbReference>
<feature type="transmembrane region" description="Helical" evidence="2">
    <location>
        <begin position="37"/>
        <end position="58"/>
    </location>
</feature>
<evidence type="ECO:0000256" key="2">
    <source>
        <dbReference type="SAM" id="Phobius"/>
    </source>
</evidence>
<feature type="transmembrane region" description="Helical" evidence="2">
    <location>
        <begin position="254"/>
        <end position="273"/>
    </location>
</feature>
<feature type="transmembrane region" description="Helical" evidence="2">
    <location>
        <begin position="147"/>
        <end position="163"/>
    </location>
</feature>
<dbReference type="InterPro" id="IPR039672">
    <property type="entry name" value="MFS_2"/>
</dbReference>
<evidence type="ECO:0000313" key="3">
    <source>
        <dbReference type="EMBL" id="QID17079.1"/>
    </source>
</evidence>
<dbReference type="Gene3D" id="1.20.1250.20">
    <property type="entry name" value="MFS general substrate transporter like domains"/>
    <property type="match status" value="2"/>
</dbReference>
<keyword evidence="2" id="KW-0472">Membrane</keyword>
<evidence type="ECO:0000313" key="4">
    <source>
        <dbReference type="Proteomes" id="UP000501991"/>
    </source>
</evidence>
<dbReference type="EMBL" id="CP048836">
    <property type="protein sequence ID" value="QID17079.1"/>
    <property type="molecule type" value="Genomic_DNA"/>
</dbReference>
<gene>
    <name evidence="3" type="ORF">G3580_05145</name>
</gene>